<dbReference type="CDD" id="cd02440">
    <property type="entry name" value="AdoMet_MTases"/>
    <property type="match status" value="1"/>
</dbReference>
<dbReference type="SUPFAM" id="SSF53335">
    <property type="entry name" value="S-adenosyl-L-methionine-dependent methyltransferases"/>
    <property type="match status" value="1"/>
</dbReference>
<dbReference type="SUPFAM" id="SSF46785">
    <property type="entry name" value="Winged helix' DNA-binding domain"/>
    <property type="match status" value="1"/>
</dbReference>
<accession>A0A6A6A4J6</accession>
<proteinExistence type="predicted"/>
<protein>
    <submittedName>
        <fullName evidence="5">S-adenosyl-L-methionine-dependent methyltransferase</fullName>
    </submittedName>
</protein>
<evidence type="ECO:0000256" key="1">
    <source>
        <dbReference type="ARBA" id="ARBA00022603"/>
    </source>
</evidence>
<dbReference type="PROSITE" id="PS51683">
    <property type="entry name" value="SAM_OMT_II"/>
    <property type="match status" value="1"/>
</dbReference>
<dbReference type="InterPro" id="IPR036390">
    <property type="entry name" value="WH_DNA-bd_sf"/>
</dbReference>
<keyword evidence="1 5" id="KW-0489">Methyltransferase</keyword>
<dbReference type="EMBL" id="ML977513">
    <property type="protein sequence ID" value="KAF2126466.1"/>
    <property type="molecule type" value="Genomic_DNA"/>
</dbReference>
<dbReference type="PANTHER" id="PTHR43712:SF12">
    <property type="entry name" value="STERIGMATOCYSTIN 8-O-METHYLTRANSFERASE"/>
    <property type="match status" value="1"/>
</dbReference>
<keyword evidence="6" id="KW-1185">Reference proteome</keyword>
<dbReference type="Gene3D" id="1.10.10.10">
    <property type="entry name" value="Winged helix-like DNA-binding domain superfamily/Winged helix DNA-binding domain"/>
    <property type="match status" value="1"/>
</dbReference>
<sequence length="446" mass="49749">MGSIAYTPETLNSLAAKITELAARMTKQLEAEKVSPVTLEADSPIKYEKLPDGFFMARQELEDAMKDMYILSQGPSESVYNWVHTTMPDLACLNILNQFNFWTAVPVDGSATFDEIAKRINLPVEVVDRVLHHAVTQRFFTKPSPSATSVSHTSRSAALAKDSGLCALVQMVVDEAGPPMMVLPEALRRFSQGKPDLTKNVKETAFKLCHSGGVWGNFENSWDMLENDGEGEQKGWRQRNFVNFMAYIKDLFHTENLVLEAVDWKAAGDATVVDIGGSAGHDDIALARTFPNLKIVVQDLPTVAPVFEKTFPADLKERVSFLTHNMFDPQPAQADIFMLKWILHDWPDAESVAILQALRPGLKPGARVVFVDYVGKQEPSDEELPRSVQAYGTAIDLRMMALFSAKERPVSAWKSIFKQADERYDIVSIKADPMTFMCVLEAVWRG</sequence>
<organism evidence="5 6">
    <name type="scientific">Dothidotthia symphoricarpi CBS 119687</name>
    <dbReference type="NCBI Taxonomy" id="1392245"/>
    <lineage>
        <taxon>Eukaryota</taxon>
        <taxon>Fungi</taxon>
        <taxon>Dikarya</taxon>
        <taxon>Ascomycota</taxon>
        <taxon>Pezizomycotina</taxon>
        <taxon>Dothideomycetes</taxon>
        <taxon>Pleosporomycetidae</taxon>
        <taxon>Pleosporales</taxon>
        <taxon>Dothidotthiaceae</taxon>
        <taxon>Dothidotthia</taxon>
    </lineage>
</organism>
<dbReference type="Pfam" id="PF00891">
    <property type="entry name" value="Methyltransf_2"/>
    <property type="match status" value="1"/>
</dbReference>
<evidence type="ECO:0000256" key="3">
    <source>
        <dbReference type="ARBA" id="ARBA00022691"/>
    </source>
</evidence>
<evidence type="ECO:0000313" key="6">
    <source>
        <dbReference type="Proteomes" id="UP000799771"/>
    </source>
</evidence>
<dbReference type="InterPro" id="IPR016461">
    <property type="entry name" value="COMT-like"/>
</dbReference>
<evidence type="ECO:0000256" key="2">
    <source>
        <dbReference type="ARBA" id="ARBA00022679"/>
    </source>
</evidence>
<dbReference type="Gene3D" id="3.40.50.150">
    <property type="entry name" value="Vaccinia Virus protein VP39"/>
    <property type="match status" value="1"/>
</dbReference>
<evidence type="ECO:0000313" key="5">
    <source>
        <dbReference type="EMBL" id="KAF2126466.1"/>
    </source>
</evidence>
<dbReference type="PANTHER" id="PTHR43712">
    <property type="entry name" value="PUTATIVE (AFU_ORTHOLOGUE AFUA_4G14580)-RELATED"/>
    <property type="match status" value="1"/>
</dbReference>
<dbReference type="AlphaFoldDB" id="A0A6A6A4J6"/>
<dbReference type="GO" id="GO:0008171">
    <property type="term" value="F:O-methyltransferase activity"/>
    <property type="evidence" value="ECO:0007669"/>
    <property type="project" value="InterPro"/>
</dbReference>
<dbReference type="GeneID" id="54412143"/>
<dbReference type="InterPro" id="IPR036388">
    <property type="entry name" value="WH-like_DNA-bd_sf"/>
</dbReference>
<dbReference type="InterPro" id="IPR001077">
    <property type="entry name" value="COMT_C"/>
</dbReference>
<keyword evidence="2 5" id="KW-0808">Transferase</keyword>
<evidence type="ECO:0000259" key="4">
    <source>
        <dbReference type="Pfam" id="PF00891"/>
    </source>
</evidence>
<dbReference type="OrthoDB" id="1606438at2759"/>
<gene>
    <name evidence="5" type="ORF">P153DRAFT_399244</name>
</gene>
<name>A0A6A6A4J6_9PLEO</name>
<keyword evidence="3" id="KW-0949">S-adenosyl-L-methionine</keyword>
<dbReference type="GO" id="GO:0032259">
    <property type="term" value="P:methylation"/>
    <property type="evidence" value="ECO:0007669"/>
    <property type="project" value="UniProtKB-KW"/>
</dbReference>
<feature type="domain" description="O-methyltransferase C-terminal" evidence="4">
    <location>
        <begin position="255"/>
        <end position="420"/>
    </location>
</feature>
<dbReference type="RefSeq" id="XP_033520858.1">
    <property type="nucleotide sequence ID" value="XM_033671711.1"/>
</dbReference>
<reference evidence="5" key="1">
    <citation type="journal article" date="2020" name="Stud. Mycol.">
        <title>101 Dothideomycetes genomes: a test case for predicting lifestyles and emergence of pathogens.</title>
        <authorList>
            <person name="Haridas S."/>
            <person name="Albert R."/>
            <person name="Binder M."/>
            <person name="Bloem J."/>
            <person name="Labutti K."/>
            <person name="Salamov A."/>
            <person name="Andreopoulos B."/>
            <person name="Baker S."/>
            <person name="Barry K."/>
            <person name="Bills G."/>
            <person name="Bluhm B."/>
            <person name="Cannon C."/>
            <person name="Castanera R."/>
            <person name="Culley D."/>
            <person name="Daum C."/>
            <person name="Ezra D."/>
            <person name="Gonzalez J."/>
            <person name="Henrissat B."/>
            <person name="Kuo A."/>
            <person name="Liang C."/>
            <person name="Lipzen A."/>
            <person name="Lutzoni F."/>
            <person name="Magnuson J."/>
            <person name="Mondo S."/>
            <person name="Nolan M."/>
            <person name="Ohm R."/>
            <person name="Pangilinan J."/>
            <person name="Park H.-J."/>
            <person name="Ramirez L."/>
            <person name="Alfaro M."/>
            <person name="Sun H."/>
            <person name="Tritt A."/>
            <person name="Yoshinaga Y."/>
            <person name="Zwiers L.-H."/>
            <person name="Turgeon B."/>
            <person name="Goodwin S."/>
            <person name="Spatafora J."/>
            <person name="Crous P."/>
            <person name="Grigoriev I."/>
        </authorList>
    </citation>
    <scope>NUCLEOTIDE SEQUENCE</scope>
    <source>
        <strain evidence="5">CBS 119687</strain>
    </source>
</reference>
<dbReference type="Proteomes" id="UP000799771">
    <property type="component" value="Unassembled WGS sequence"/>
</dbReference>
<dbReference type="InterPro" id="IPR029063">
    <property type="entry name" value="SAM-dependent_MTases_sf"/>
</dbReference>